<feature type="compositionally biased region" description="Basic and acidic residues" evidence="1">
    <location>
        <begin position="363"/>
        <end position="386"/>
    </location>
</feature>
<dbReference type="EMBL" id="NAJN01000390">
    <property type="protein sequence ID" value="TKA74039.1"/>
    <property type="molecule type" value="Genomic_DNA"/>
</dbReference>
<feature type="compositionally biased region" description="Polar residues" evidence="1">
    <location>
        <begin position="387"/>
        <end position="396"/>
    </location>
</feature>
<proteinExistence type="predicted"/>
<evidence type="ECO:0000313" key="3">
    <source>
        <dbReference type="Proteomes" id="UP000308768"/>
    </source>
</evidence>
<protein>
    <submittedName>
        <fullName evidence="2">Uncharacterized protein</fullName>
    </submittedName>
</protein>
<dbReference type="PANTHER" id="PTHR47842:SF3">
    <property type="entry name" value="DUF676 DOMAIN-CONTAINING PROTEIN"/>
    <property type="match status" value="1"/>
</dbReference>
<accession>A0A4V5NG87</accession>
<sequence length="476" mass="52628">MGMALTPSASDPLFSPQPMDPNYNAAFPNDVHLPVRKGWNSALHFIVKHSDGLTKATKQYVTSHVEFGGAMADYSGLKARYTKIRALEVEDEAVRRSVIDAPHPPRRRFVNYYTASTGMPKRPKSPAPTLSEQHESGSTELLATRTQGTTLSATNSRASSRSPRISVEEHRDDTIIPQELQEPEALADSDFEMNHLDPAPLSDHGSLSDADVFIDASEEPATVIGSALSTTSVQREPSSDARGSSLPKDSPPVDATHAPALEKTSSLPPIPDVPPSPPSPDLTTYTDKEARKLAAKEHKRALKAHQTLINDHAKALRDRARLEEKRAKATQKEQDKRARQAEKGQRDRHKEAARRIATMNPEIEIREQRRVMSDLSHASDKDDDSHTPSNSSTSAQPEKKKRDKKFCMLPPKDAAGNRDPTWIRVFMEGVDEVGAHCGLFFVSETYERLMGDVGARIEEWIREDMSVRAVEEAAGE</sequence>
<feature type="compositionally biased region" description="Basic and acidic residues" evidence="1">
    <location>
        <begin position="311"/>
        <end position="354"/>
    </location>
</feature>
<dbReference type="STRING" id="331657.A0A4V5NG87"/>
<reference evidence="2 3" key="1">
    <citation type="submission" date="2017-03" db="EMBL/GenBank/DDBJ databases">
        <title>Genomes of endolithic fungi from Antarctica.</title>
        <authorList>
            <person name="Coleine C."/>
            <person name="Masonjones S."/>
            <person name="Stajich J.E."/>
        </authorList>
    </citation>
    <scope>NUCLEOTIDE SEQUENCE [LARGE SCALE GENOMIC DNA]</scope>
    <source>
        <strain evidence="2 3">CCFEE 5187</strain>
    </source>
</reference>
<feature type="compositionally biased region" description="Pro residues" evidence="1">
    <location>
        <begin position="268"/>
        <end position="280"/>
    </location>
</feature>
<dbReference type="AlphaFoldDB" id="A0A4V5NG87"/>
<feature type="compositionally biased region" description="Basic and acidic residues" evidence="1">
    <location>
        <begin position="286"/>
        <end position="296"/>
    </location>
</feature>
<dbReference type="Proteomes" id="UP000308768">
    <property type="component" value="Unassembled WGS sequence"/>
</dbReference>
<feature type="region of interest" description="Disordered" evidence="1">
    <location>
        <begin position="225"/>
        <end position="413"/>
    </location>
</feature>
<keyword evidence="3" id="KW-1185">Reference proteome</keyword>
<feature type="compositionally biased region" description="Polar residues" evidence="1">
    <location>
        <begin position="138"/>
        <end position="163"/>
    </location>
</feature>
<comment type="caution">
    <text evidence="2">The sequence shown here is derived from an EMBL/GenBank/DDBJ whole genome shotgun (WGS) entry which is preliminary data.</text>
</comment>
<dbReference type="OrthoDB" id="3248508at2759"/>
<dbReference type="PANTHER" id="PTHR47842">
    <property type="entry name" value="EXPRESSED PROTEIN"/>
    <property type="match status" value="1"/>
</dbReference>
<name>A0A4V5NG87_9PEZI</name>
<evidence type="ECO:0000313" key="2">
    <source>
        <dbReference type="EMBL" id="TKA74039.1"/>
    </source>
</evidence>
<feature type="compositionally biased region" description="Polar residues" evidence="1">
    <location>
        <begin position="227"/>
        <end position="236"/>
    </location>
</feature>
<feature type="region of interest" description="Disordered" evidence="1">
    <location>
        <begin position="115"/>
        <end position="178"/>
    </location>
</feature>
<organism evidence="2 3">
    <name type="scientific">Cryomyces minteri</name>
    <dbReference type="NCBI Taxonomy" id="331657"/>
    <lineage>
        <taxon>Eukaryota</taxon>
        <taxon>Fungi</taxon>
        <taxon>Dikarya</taxon>
        <taxon>Ascomycota</taxon>
        <taxon>Pezizomycotina</taxon>
        <taxon>Dothideomycetes</taxon>
        <taxon>Dothideomycetes incertae sedis</taxon>
        <taxon>Cryomyces</taxon>
    </lineage>
</organism>
<evidence type="ECO:0000256" key="1">
    <source>
        <dbReference type="SAM" id="MobiDB-lite"/>
    </source>
</evidence>
<gene>
    <name evidence="2" type="ORF">B0A49_02724</name>
</gene>